<dbReference type="InterPro" id="IPR050196">
    <property type="entry name" value="Cytochrome_P450_Monoox"/>
</dbReference>
<evidence type="ECO:0000256" key="9">
    <source>
        <dbReference type="ARBA" id="ARBA00023002"/>
    </source>
</evidence>
<dbReference type="GO" id="GO:0004497">
    <property type="term" value="F:monooxygenase activity"/>
    <property type="evidence" value="ECO:0007669"/>
    <property type="project" value="UniProtKB-KW"/>
</dbReference>
<dbReference type="InterPro" id="IPR017972">
    <property type="entry name" value="Cyt_P450_CS"/>
</dbReference>
<evidence type="ECO:0000256" key="11">
    <source>
        <dbReference type="ARBA" id="ARBA00023033"/>
    </source>
</evidence>
<comment type="cofactor">
    <cofactor evidence="1 12">
        <name>heme</name>
        <dbReference type="ChEBI" id="CHEBI:30413"/>
    </cofactor>
</comment>
<keyword evidence="14" id="KW-1133">Transmembrane helix</keyword>
<evidence type="ECO:0000256" key="1">
    <source>
        <dbReference type="ARBA" id="ARBA00001971"/>
    </source>
</evidence>
<evidence type="ECO:0000256" key="4">
    <source>
        <dbReference type="ARBA" id="ARBA00010617"/>
    </source>
</evidence>
<evidence type="ECO:0000256" key="6">
    <source>
        <dbReference type="ARBA" id="ARBA00022723"/>
    </source>
</evidence>
<keyword evidence="9 13" id="KW-0560">Oxidoreductase</keyword>
<dbReference type="FunFam" id="1.10.630.10:FF:000182">
    <property type="entry name" value="Cytochrome P450 3A4"/>
    <property type="match status" value="1"/>
</dbReference>
<proteinExistence type="evidence at transcript level"/>
<evidence type="ECO:0000256" key="5">
    <source>
        <dbReference type="ARBA" id="ARBA00022617"/>
    </source>
</evidence>
<accession>A0A8K1XY71</accession>
<sequence>MDVAILIYSIFSIIGISLIWWYYKIFKFRKLNGIPGPKPWPLIGNAIELGSNPCEALEGLINLKKSFGNIYKIFVGSSVKIVLSDPTIIGKIVQSNIHLTKSDAYDLLKPWIGTGLLTSTGSKWKSRRKLITPSFHFRIIEKFIPIFDKNANTLVEKLKKVAGKPSTNVQSIINLCSLDNICETSLGQEINALNNENSTYVNAVRNYLDIFVIRWFSSWQRSPLLYKLSKDYKRFSESLMVVKDFSTRIIKEREGAIQYNDKNQVEEDFGKKERLALLDMLLVQKDKDSLTVEDIREEIDTFTAEGHDTITAGLTFAIYALATNPEVQNKLYDEIRRQLQDDSDPITSQKLNELEYLDKVLKESLRFYPPVPFIERQLEQDFTIGDQTYPAGTAFNMFIYGMHHSEEFFPNPEKFDPERFSYENTRKRHKFAYLPFSAGPRNCIGQRYAIIDIKLLLVKILQNFELLPVPGFKPQLAASATLQAYNGMYVQFKSRST</sequence>
<dbReference type="Pfam" id="PF00067">
    <property type="entry name" value="p450"/>
    <property type="match status" value="1"/>
</dbReference>
<evidence type="ECO:0000256" key="7">
    <source>
        <dbReference type="ARBA" id="ARBA00022824"/>
    </source>
</evidence>
<keyword evidence="6 12" id="KW-0479">Metal-binding</keyword>
<dbReference type="PROSITE" id="PS00086">
    <property type="entry name" value="CYTOCHROME_P450"/>
    <property type="match status" value="1"/>
</dbReference>
<organism evidence="15">
    <name type="scientific">Epicauta chinensis</name>
    <dbReference type="NCBI Taxonomy" id="941254"/>
    <lineage>
        <taxon>Eukaryota</taxon>
        <taxon>Metazoa</taxon>
        <taxon>Ecdysozoa</taxon>
        <taxon>Arthropoda</taxon>
        <taxon>Hexapoda</taxon>
        <taxon>Insecta</taxon>
        <taxon>Pterygota</taxon>
        <taxon>Neoptera</taxon>
        <taxon>Endopterygota</taxon>
        <taxon>Coleoptera</taxon>
        <taxon>Polyphaga</taxon>
        <taxon>Cucujiformia</taxon>
        <taxon>Meloidae</taxon>
        <taxon>Meloinae</taxon>
        <taxon>Epicauta</taxon>
    </lineage>
</organism>
<evidence type="ECO:0000313" key="15">
    <source>
        <dbReference type="EMBL" id="UHN91810.1"/>
    </source>
</evidence>
<keyword evidence="5 12" id="KW-0349">Heme</keyword>
<evidence type="ECO:0000256" key="2">
    <source>
        <dbReference type="ARBA" id="ARBA00004174"/>
    </source>
</evidence>
<evidence type="ECO:0000256" key="12">
    <source>
        <dbReference type="PIRSR" id="PIRSR602401-1"/>
    </source>
</evidence>
<dbReference type="InterPro" id="IPR001128">
    <property type="entry name" value="Cyt_P450"/>
</dbReference>
<keyword evidence="11 13" id="KW-0503">Monooxygenase</keyword>
<dbReference type="CDD" id="cd20628">
    <property type="entry name" value="CYP4"/>
    <property type="match status" value="1"/>
</dbReference>
<dbReference type="GO" id="GO:0005789">
    <property type="term" value="C:endoplasmic reticulum membrane"/>
    <property type="evidence" value="ECO:0007669"/>
    <property type="project" value="UniProtKB-SubCell"/>
</dbReference>
<dbReference type="EMBL" id="MW255963">
    <property type="protein sequence ID" value="UHN91810.1"/>
    <property type="molecule type" value="mRNA"/>
</dbReference>
<dbReference type="InterPro" id="IPR002401">
    <property type="entry name" value="Cyt_P450_E_grp-I"/>
</dbReference>
<evidence type="ECO:0000256" key="10">
    <source>
        <dbReference type="ARBA" id="ARBA00023004"/>
    </source>
</evidence>
<feature type="binding site" description="axial binding residue" evidence="12">
    <location>
        <position position="443"/>
    </location>
    <ligand>
        <name>heme</name>
        <dbReference type="ChEBI" id="CHEBI:30413"/>
    </ligand>
    <ligandPart>
        <name>Fe</name>
        <dbReference type="ChEBI" id="CHEBI:18248"/>
    </ligandPart>
</feature>
<keyword evidence="8" id="KW-0492">Microsome</keyword>
<dbReference type="GO" id="GO:0005506">
    <property type="term" value="F:iron ion binding"/>
    <property type="evidence" value="ECO:0007669"/>
    <property type="project" value="InterPro"/>
</dbReference>
<keyword evidence="14" id="KW-0812">Transmembrane</keyword>
<comment type="subcellular location">
    <subcellularLocation>
        <location evidence="3">Endoplasmic reticulum membrane</location>
        <topology evidence="3">Peripheral membrane protein</topology>
    </subcellularLocation>
    <subcellularLocation>
        <location evidence="2">Microsome membrane</location>
        <topology evidence="2">Peripheral membrane protein</topology>
    </subcellularLocation>
</comment>
<dbReference type="Gene3D" id="1.10.630.10">
    <property type="entry name" value="Cytochrome P450"/>
    <property type="match status" value="1"/>
</dbReference>
<reference evidence="15" key="1">
    <citation type="submission" date="2020-11" db="EMBL/GenBank/DDBJ databases">
        <authorList>
            <person name="Tian X."/>
        </authorList>
    </citation>
    <scope>NUCLEOTIDE SEQUENCE</scope>
</reference>
<dbReference type="PRINTS" id="PR00385">
    <property type="entry name" value="P450"/>
</dbReference>
<evidence type="ECO:0000256" key="14">
    <source>
        <dbReference type="SAM" id="Phobius"/>
    </source>
</evidence>
<comment type="similarity">
    <text evidence="4 13">Belongs to the cytochrome P450 family.</text>
</comment>
<dbReference type="GO" id="GO:0016705">
    <property type="term" value="F:oxidoreductase activity, acting on paired donors, with incorporation or reduction of molecular oxygen"/>
    <property type="evidence" value="ECO:0007669"/>
    <property type="project" value="InterPro"/>
</dbReference>
<dbReference type="AlphaFoldDB" id="A0A8K1XY71"/>
<keyword evidence="7" id="KW-0256">Endoplasmic reticulum</keyword>
<evidence type="ECO:0000256" key="3">
    <source>
        <dbReference type="ARBA" id="ARBA00004406"/>
    </source>
</evidence>
<dbReference type="PANTHER" id="PTHR24291">
    <property type="entry name" value="CYTOCHROME P450 FAMILY 4"/>
    <property type="match status" value="1"/>
</dbReference>
<evidence type="ECO:0000256" key="13">
    <source>
        <dbReference type="RuleBase" id="RU000461"/>
    </source>
</evidence>
<dbReference type="PANTHER" id="PTHR24291:SF187">
    <property type="entry name" value="CYTOCHROME P450 4AE1-RELATED"/>
    <property type="match status" value="1"/>
</dbReference>
<dbReference type="GO" id="GO:0020037">
    <property type="term" value="F:heme binding"/>
    <property type="evidence" value="ECO:0007669"/>
    <property type="project" value="InterPro"/>
</dbReference>
<keyword evidence="10 12" id="KW-0408">Iron</keyword>
<dbReference type="InterPro" id="IPR036396">
    <property type="entry name" value="Cyt_P450_sf"/>
</dbReference>
<dbReference type="PRINTS" id="PR00463">
    <property type="entry name" value="EP450I"/>
</dbReference>
<keyword evidence="14" id="KW-0472">Membrane</keyword>
<name>A0A8K1XY71_9CUCU</name>
<protein>
    <submittedName>
        <fullName evidence="15">Cytochrome P450 CYP4TT1</fullName>
    </submittedName>
</protein>
<evidence type="ECO:0000256" key="8">
    <source>
        <dbReference type="ARBA" id="ARBA00022848"/>
    </source>
</evidence>
<dbReference type="SUPFAM" id="SSF48264">
    <property type="entry name" value="Cytochrome P450"/>
    <property type="match status" value="1"/>
</dbReference>
<feature type="transmembrane region" description="Helical" evidence="14">
    <location>
        <begin position="6"/>
        <end position="23"/>
    </location>
</feature>